<evidence type="ECO:0000313" key="2">
    <source>
        <dbReference type="Proteomes" id="UP000278981"/>
    </source>
</evidence>
<comment type="caution">
    <text evidence="1">The sequence shown here is derived from an EMBL/GenBank/DDBJ whole genome shotgun (WGS) entry which is preliminary data.</text>
</comment>
<organism evidence="1 2">
    <name type="scientific">Micromonospora ureilytica</name>
    <dbReference type="NCBI Taxonomy" id="709868"/>
    <lineage>
        <taxon>Bacteria</taxon>
        <taxon>Bacillati</taxon>
        <taxon>Actinomycetota</taxon>
        <taxon>Actinomycetes</taxon>
        <taxon>Micromonosporales</taxon>
        <taxon>Micromonosporaceae</taxon>
        <taxon>Micromonospora</taxon>
    </lineage>
</organism>
<name>A0A3N9Y0A7_9ACTN</name>
<reference evidence="1 2" key="1">
    <citation type="submission" date="2018-04" db="EMBL/GenBank/DDBJ databases">
        <title>Micromonosporas from Atacama Desert.</title>
        <authorList>
            <person name="Carro L."/>
            <person name="Klenk H.-P."/>
            <person name="Goodfellow M."/>
        </authorList>
    </citation>
    <scope>NUCLEOTIDE SEQUENCE [LARGE SCALE GENOMIC DNA]</scope>
    <source>
        <strain evidence="1 2">LB19</strain>
    </source>
</reference>
<accession>A0A3N9Y0A7</accession>
<protein>
    <submittedName>
        <fullName evidence="1">Uncharacterized protein</fullName>
    </submittedName>
</protein>
<evidence type="ECO:0000313" key="1">
    <source>
        <dbReference type="EMBL" id="RQX12697.1"/>
    </source>
</evidence>
<dbReference type="AlphaFoldDB" id="A0A3N9Y0A7"/>
<dbReference type="EMBL" id="QDGB01000343">
    <property type="protein sequence ID" value="RQX12697.1"/>
    <property type="molecule type" value="Genomic_DNA"/>
</dbReference>
<proteinExistence type="predicted"/>
<sequence length="71" mass="7497">MTTIHHASRPDAEITDPYPAPSAIVAVAWPTGRPIHRYTAAEIADGVDLYTQAMKARAAGTGHQGSDDAPE</sequence>
<dbReference type="Proteomes" id="UP000278981">
    <property type="component" value="Unassembled WGS sequence"/>
</dbReference>
<gene>
    <name evidence="1" type="ORF">DDE19_27945</name>
</gene>
<dbReference type="OrthoDB" id="3404995at2"/>
<dbReference type="RefSeq" id="WP_124822258.1">
    <property type="nucleotide sequence ID" value="NZ_QDGB01000343.1"/>
</dbReference>